<dbReference type="GO" id="GO:0008270">
    <property type="term" value="F:zinc ion binding"/>
    <property type="evidence" value="ECO:0007669"/>
    <property type="project" value="InterPro"/>
</dbReference>
<keyword evidence="12" id="KW-1185">Reference proteome</keyword>
<evidence type="ECO:0000256" key="7">
    <source>
        <dbReference type="ARBA" id="ARBA00023242"/>
    </source>
</evidence>
<dbReference type="GO" id="GO:0006351">
    <property type="term" value="P:DNA-templated transcription"/>
    <property type="evidence" value="ECO:0007669"/>
    <property type="project" value="InterPro"/>
</dbReference>
<dbReference type="OrthoDB" id="5979581at2759"/>
<evidence type="ECO:0000256" key="2">
    <source>
        <dbReference type="ARBA" id="ARBA00022741"/>
    </source>
</evidence>
<comment type="subcellular location">
    <subcellularLocation>
        <location evidence="1">Nucleus</location>
    </subcellularLocation>
</comment>
<evidence type="ECO:0000259" key="10">
    <source>
        <dbReference type="PROSITE" id="PS50011"/>
    </source>
</evidence>
<reference evidence="12" key="1">
    <citation type="journal article" date="2017" name="bioRxiv">
        <title>Conservation of a gene cluster reveals novel cercosporin biosynthetic mechanisms and extends production to the genus Colletotrichum.</title>
        <authorList>
            <person name="de Jonge R."/>
            <person name="Ebert M.K."/>
            <person name="Huitt-Roehl C.R."/>
            <person name="Pal P."/>
            <person name="Suttle J.C."/>
            <person name="Spanner R.E."/>
            <person name="Neubauer J.D."/>
            <person name="Jurick W.M.II."/>
            <person name="Stott K.A."/>
            <person name="Secor G.A."/>
            <person name="Thomma B.P.H.J."/>
            <person name="Van de Peer Y."/>
            <person name="Townsend C.A."/>
            <person name="Bolton M.D."/>
        </authorList>
    </citation>
    <scope>NUCLEOTIDE SEQUENCE [LARGE SCALE GENOMIC DNA]</scope>
    <source>
        <strain evidence="12">CBS538.71</strain>
    </source>
</reference>
<dbReference type="Pfam" id="PF00069">
    <property type="entry name" value="Pkinase"/>
    <property type="match status" value="1"/>
</dbReference>
<dbReference type="SUPFAM" id="SSF56112">
    <property type="entry name" value="Protein kinase-like (PK-like)"/>
    <property type="match status" value="1"/>
</dbReference>
<dbReference type="CDD" id="cd12148">
    <property type="entry name" value="fungal_TF_MHR"/>
    <property type="match status" value="1"/>
</dbReference>
<sequence length="988" mass="110271">MSVLQRLLKPILGRPWKPLAFPKSGVPAIPLDSKIEEETLPDYVASNFYPASIGEILQDRYQIVGKLGFGGTSTVWLARDLDERKHVAVKFYIQSDCMGTQLNTELDVYKRIENAPKTHPGRTAVRMLLDSFRVEGPAGLHHCFVHSALWESVLDLQHRNPTERIPVPVVALVLKRLFHALDLLHSECRVAHTDIKEANILLGGDSAVFQEFEIQQLTDPCPRKELPDRIIYVSRELGMPRDIGEPVLCDFGSATALDDEIEHREDIQPNIYRAPEVILDIPWTYSVDIWNAGCVVWDISQGESLFGGKDPELGTYRGRAHLAEMMALLGPPPESLLARAGLKSKFFSDSGQWTAGIPIPQSNPIESRETSLAEGGDADDREAFLCLMRKMLQWEPEKRSTARELAEDEWILKHTFYIQKLEAQVRELKARVEVERCSALPSLTEGGSSAVDQGAEANAAADADLPNLLLELRHGKSPNHALPFAGEASCTAFGDRLLHCIDKDQDVVSHSALPGHISGPMFNRLMTSSYQLPDRVRANLLVRRVDRFIGNNYQLFLKKSFFRKFDEAYTLNDVSDILWGCHLFALLALGELYSCYHAEPTNGKDVPGTAYFLQAIALLQDNFEHPSVEQIQVLLLLSFYANCIGRLQSAHVYCGIALRSSISLGLHRSRSTTSGLSRKDQENRRRIWWTLYLLDRLISSKLGFPLGIRDEDIDVGMPSFEGLADEGKQEFHDPKHLCAHVKLSRITGSILTDVYCLPDHGTTTFVRRVHRVLNQLRRDQSGTAHSFSPTTLALAEACKQSAMSTNHLLSRLFIEGNLAVFGYFDSHYIFSSTLILIIAGTMEPAAKLSEAVQMAFSLLSTMASNGNVSAKDYLRRLEKVQSSITMTRDASLTANAAAMPTRVSPDITSEVATSRVPHAYQNGSEHNWPLPSSYFQDDAVPPSDPLGNPFIEDFLAEKAFEWPSGPSPQQDIFRQFTHELGDELIFGL</sequence>
<dbReference type="InterPro" id="IPR051711">
    <property type="entry name" value="Stress_Response_Reg"/>
</dbReference>
<keyword evidence="6" id="KW-0804">Transcription</keyword>
<dbReference type="Gene3D" id="1.10.510.10">
    <property type="entry name" value="Transferase(Phosphotransferase) domain 1"/>
    <property type="match status" value="1"/>
</dbReference>
<dbReference type="SMART" id="SM00906">
    <property type="entry name" value="Fungal_trans"/>
    <property type="match status" value="1"/>
</dbReference>
<keyword evidence="5" id="KW-0238">DNA-binding</keyword>
<dbReference type="PANTHER" id="PTHR47540">
    <property type="entry name" value="THIAMINE REPRESSIBLE GENES REGULATORY PROTEIN THI5"/>
    <property type="match status" value="1"/>
</dbReference>
<dbReference type="InterPro" id="IPR011009">
    <property type="entry name" value="Kinase-like_dom_sf"/>
</dbReference>
<dbReference type="GO" id="GO:0004672">
    <property type="term" value="F:protein kinase activity"/>
    <property type="evidence" value="ECO:0007669"/>
    <property type="project" value="InterPro"/>
</dbReference>
<accession>A0A2S6CF52</accession>
<dbReference type="GO" id="GO:0005634">
    <property type="term" value="C:nucleus"/>
    <property type="evidence" value="ECO:0007669"/>
    <property type="project" value="UniProtKB-SubCell"/>
</dbReference>
<dbReference type="PROSITE" id="PS50011">
    <property type="entry name" value="PROTEIN_KINASE_DOM"/>
    <property type="match status" value="1"/>
</dbReference>
<dbReference type="AlphaFoldDB" id="A0A2S6CF52"/>
<feature type="domain" description="Protein kinase" evidence="10">
    <location>
        <begin position="61"/>
        <end position="417"/>
    </location>
</feature>
<dbReference type="PANTHER" id="PTHR47540:SF6">
    <property type="entry name" value="ZN(II)2CYS6 TRANSCRIPTION FACTOR (EUROFUNG)"/>
    <property type="match status" value="1"/>
</dbReference>
<dbReference type="STRING" id="357750.A0A2S6CF52"/>
<gene>
    <name evidence="11" type="ORF">CBER1_04488</name>
</gene>
<evidence type="ECO:0000256" key="6">
    <source>
        <dbReference type="ARBA" id="ARBA00023163"/>
    </source>
</evidence>
<proteinExistence type="predicted"/>
<dbReference type="InterPro" id="IPR007219">
    <property type="entry name" value="XnlR_reg_dom"/>
</dbReference>
<comment type="caution">
    <text evidence="11">The sequence shown here is derived from an EMBL/GenBank/DDBJ whole genome shotgun (WGS) entry which is preliminary data.</text>
</comment>
<dbReference type="InterPro" id="IPR017441">
    <property type="entry name" value="Protein_kinase_ATP_BS"/>
</dbReference>
<evidence type="ECO:0000313" key="12">
    <source>
        <dbReference type="Proteomes" id="UP000237631"/>
    </source>
</evidence>
<evidence type="ECO:0000256" key="5">
    <source>
        <dbReference type="ARBA" id="ARBA00023125"/>
    </source>
</evidence>
<evidence type="ECO:0000256" key="1">
    <source>
        <dbReference type="ARBA" id="ARBA00004123"/>
    </source>
</evidence>
<evidence type="ECO:0000256" key="3">
    <source>
        <dbReference type="ARBA" id="ARBA00022840"/>
    </source>
</evidence>
<dbReference type="Gene3D" id="3.30.200.20">
    <property type="entry name" value="Phosphorylase Kinase, domain 1"/>
    <property type="match status" value="1"/>
</dbReference>
<dbReference type="PROSITE" id="PS00107">
    <property type="entry name" value="PROTEIN_KINASE_ATP"/>
    <property type="match status" value="1"/>
</dbReference>
<dbReference type="PROSITE" id="PS00108">
    <property type="entry name" value="PROTEIN_KINASE_ST"/>
    <property type="match status" value="1"/>
</dbReference>
<evidence type="ECO:0000313" key="11">
    <source>
        <dbReference type="EMBL" id="PPJ58331.1"/>
    </source>
</evidence>
<name>A0A2S6CF52_9PEZI</name>
<evidence type="ECO:0000256" key="8">
    <source>
        <dbReference type="PROSITE-ProRule" id="PRU10141"/>
    </source>
</evidence>
<dbReference type="GO" id="GO:0043565">
    <property type="term" value="F:sequence-specific DNA binding"/>
    <property type="evidence" value="ECO:0007669"/>
    <property type="project" value="TreeGrafter"/>
</dbReference>
<dbReference type="SMART" id="SM00220">
    <property type="entry name" value="S_TKc"/>
    <property type="match status" value="1"/>
</dbReference>
<dbReference type="InterPro" id="IPR008271">
    <property type="entry name" value="Ser/Thr_kinase_AS"/>
</dbReference>
<keyword evidence="3 8" id="KW-0067">ATP-binding</keyword>
<dbReference type="Proteomes" id="UP000237631">
    <property type="component" value="Unassembled WGS sequence"/>
</dbReference>
<organism evidence="11 12">
    <name type="scientific">Cercospora berteroae</name>
    <dbReference type="NCBI Taxonomy" id="357750"/>
    <lineage>
        <taxon>Eukaryota</taxon>
        <taxon>Fungi</taxon>
        <taxon>Dikarya</taxon>
        <taxon>Ascomycota</taxon>
        <taxon>Pezizomycotina</taxon>
        <taxon>Dothideomycetes</taxon>
        <taxon>Dothideomycetidae</taxon>
        <taxon>Mycosphaerellales</taxon>
        <taxon>Mycosphaerellaceae</taxon>
        <taxon>Cercospora</taxon>
    </lineage>
</organism>
<feature type="region of interest" description="Disordered" evidence="9">
    <location>
        <begin position="353"/>
        <end position="375"/>
    </location>
</feature>
<dbReference type="Pfam" id="PF04082">
    <property type="entry name" value="Fungal_trans"/>
    <property type="match status" value="1"/>
</dbReference>
<dbReference type="GO" id="GO:0005524">
    <property type="term" value="F:ATP binding"/>
    <property type="evidence" value="ECO:0007669"/>
    <property type="project" value="UniProtKB-UniRule"/>
</dbReference>
<evidence type="ECO:0000256" key="9">
    <source>
        <dbReference type="SAM" id="MobiDB-lite"/>
    </source>
</evidence>
<dbReference type="InterPro" id="IPR000719">
    <property type="entry name" value="Prot_kinase_dom"/>
</dbReference>
<keyword evidence="2 8" id="KW-0547">Nucleotide-binding</keyword>
<evidence type="ECO:0000256" key="4">
    <source>
        <dbReference type="ARBA" id="ARBA00023015"/>
    </source>
</evidence>
<keyword evidence="7" id="KW-0539">Nucleus</keyword>
<protein>
    <recommendedName>
        <fullName evidence="10">Protein kinase domain-containing protein</fullName>
    </recommendedName>
</protein>
<feature type="binding site" evidence="8">
    <location>
        <position position="90"/>
    </location>
    <ligand>
        <name>ATP</name>
        <dbReference type="ChEBI" id="CHEBI:30616"/>
    </ligand>
</feature>
<dbReference type="GO" id="GO:0045944">
    <property type="term" value="P:positive regulation of transcription by RNA polymerase II"/>
    <property type="evidence" value="ECO:0007669"/>
    <property type="project" value="TreeGrafter"/>
</dbReference>
<dbReference type="EMBL" id="PNEN01000465">
    <property type="protein sequence ID" value="PPJ58331.1"/>
    <property type="molecule type" value="Genomic_DNA"/>
</dbReference>
<keyword evidence="4" id="KW-0805">Transcription regulation</keyword>